<dbReference type="AlphaFoldDB" id="J3NG58"/>
<dbReference type="OrthoDB" id="5590282at2759"/>
<reference evidence="7" key="2">
    <citation type="submission" date="2010-07" db="EMBL/GenBank/DDBJ databases">
        <authorList>
            <consortium name="The Broad Institute Genome Sequencing Platform"/>
            <consortium name="Broad Institute Genome Sequencing Center for Infectious Disease"/>
            <person name="Ma L.-J."/>
            <person name="Dead R."/>
            <person name="Young S."/>
            <person name="Zeng Q."/>
            <person name="Koehrsen M."/>
            <person name="Alvarado L."/>
            <person name="Berlin A."/>
            <person name="Chapman S.B."/>
            <person name="Chen Z."/>
            <person name="Freedman E."/>
            <person name="Gellesch M."/>
            <person name="Goldberg J."/>
            <person name="Griggs A."/>
            <person name="Gujja S."/>
            <person name="Heilman E.R."/>
            <person name="Heiman D."/>
            <person name="Hepburn T."/>
            <person name="Howarth C."/>
            <person name="Jen D."/>
            <person name="Larson L."/>
            <person name="Mehta T."/>
            <person name="Neiman D."/>
            <person name="Pearson M."/>
            <person name="Roberts A."/>
            <person name="Saif S."/>
            <person name="Shea T."/>
            <person name="Shenoy N."/>
            <person name="Sisk P."/>
            <person name="Stolte C."/>
            <person name="Sykes S."/>
            <person name="Walk T."/>
            <person name="White J."/>
            <person name="Yandava C."/>
            <person name="Haas B."/>
            <person name="Nusbaum C."/>
            <person name="Birren B."/>
        </authorList>
    </citation>
    <scope>NUCLEOTIDE SEQUENCE</scope>
    <source>
        <strain evidence="7">R3-111a-1</strain>
    </source>
</reference>
<reference evidence="9" key="1">
    <citation type="submission" date="2010-07" db="EMBL/GenBank/DDBJ databases">
        <title>The genome sequence of Gaeumannomyces graminis var. tritici strain R3-111a-1.</title>
        <authorList>
            <consortium name="The Broad Institute Genome Sequencing Platform"/>
            <person name="Ma L.-J."/>
            <person name="Dead R."/>
            <person name="Young S."/>
            <person name="Zeng Q."/>
            <person name="Koehrsen M."/>
            <person name="Alvarado L."/>
            <person name="Berlin A."/>
            <person name="Chapman S.B."/>
            <person name="Chen Z."/>
            <person name="Freedman E."/>
            <person name="Gellesch M."/>
            <person name="Goldberg J."/>
            <person name="Griggs A."/>
            <person name="Gujja S."/>
            <person name="Heilman E.R."/>
            <person name="Heiman D."/>
            <person name="Hepburn T."/>
            <person name="Howarth C."/>
            <person name="Jen D."/>
            <person name="Larson L."/>
            <person name="Mehta T."/>
            <person name="Neiman D."/>
            <person name="Pearson M."/>
            <person name="Roberts A."/>
            <person name="Saif S."/>
            <person name="Shea T."/>
            <person name="Shenoy N."/>
            <person name="Sisk P."/>
            <person name="Stolte C."/>
            <person name="Sykes S."/>
            <person name="Walk T."/>
            <person name="White J."/>
            <person name="Yandava C."/>
            <person name="Haas B."/>
            <person name="Nusbaum C."/>
            <person name="Birren B."/>
        </authorList>
    </citation>
    <scope>NUCLEOTIDE SEQUENCE [LARGE SCALE GENOMIC DNA]</scope>
    <source>
        <strain evidence="9">R3-111a-1</strain>
    </source>
</reference>
<dbReference type="InterPro" id="IPR006671">
    <property type="entry name" value="Cyclin_N"/>
</dbReference>
<sequence length="669" mass="74912">MDSRPHRPLRLGMAAANGNENAAPLKQALHQRHKSTGQIKNSTSLIPGGGLKLAPKRAAFGEVNTNVRAVGLELNSKKAPMQTINSGKENSGSGAVGKKNTILQQPAQRLKIHGSTVNQTSVTHAADVYPTRQSMIPESHHPITRKPHVEAQAPQAVKAVATKKASFVYDDSRQLAQARATDARPATAVDEAAAQIKPEMAVKNPRQYKSQPHLRTEQPALRRTVSRQLGEVRELPIVEQHEVPDTPYEDALEELIEANEACGGTSISASVDIDVRTELIGRKMEAAPAATVAFESEDNWDEEDVELDEDQGYTTAHSFKSHGDNTTQGLAVLLAPKVTVRIREELELARIAVEESRTFDEIEEEQWDVSMVAEYGDEIFSYMRELETRMAPDAHYMDIQTEIQWSMRSVLIDWVIQVHHRFSLLPETLFLSVNYIDRFLSQKVVSVAKLQLVGATALFIAAKYEEINCPSVNEIIFMVDNGFSADEILKAERFMLSMLQFELGWPGPMSFLRRISKADDYDLETRTLAKYFLEVTIMDERFVSCPPSYLAAGAHCLSRMILRKGDWSQAHTHWAGYTWSQIRPLVKLMLECCHNPEKHHQAVYEKYLDRRYKGASAYVQEQIDYGFTLPQQGQPALPETPTTPDDLLSHSPFPSLEMNRLMAIATSQA</sequence>
<dbReference type="InterPro" id="IPR036915">
    <property type="entry name" value="Cyclin-like_sf"/>
</dbReference>
<dbReference type="InterPro" id="IPR039361">
    <property type="entry name" value="Cyclin"/>
</dbReference>
<reference evidence="7" key="3">
    <citation type="submission" date="2010-09" db="EMBL/GenBank/DDBJ databases">
        <title>Annotation of Gaeumannomyces graminis var. tritici R3-111a-1.</title>
        <authorList>
            <consortium name="The Broad Institute Genome Sequencing Platform"/>
            <person name="Ma L.-J."/>
            <person name="Dead R."/>
            <person name="Young S.K."/>
            <person name="Zeng Q."/>
            <person name="Gargeya S."/>
            <person name="Fitzgerald M."/>
            <person name="Haas B."/>
            <person name="Abouelleil A."/>
            <person name="Alvarado L."/>
            <person name="Arachchi H.M."/>
            <person name="Berlin A."/>
            <person name="Brown A."/>
            <person name="Chapman S.B."/>
            <person name="Chen Z."/>
            <person name="Dunbar C."/>
            <person name="Freedman E."/>
            <person name="Gearin G."/>
            <person name="Gellesch M."/>
            <person name="Goldberg J."/>
            <person name="Griggs A."/>
            <person name="Gujja S."/>
            <person name="Heiman D."/>
            <person name="Howarth C."/>
            <person name="Larson L."/>
            <person name="Lui A."/>
            <person name="MacDonald P.J.P."/>
            <person name="Mehta T."/>
            <person name="Montmayeur A."/>
            <person name="Murphy C."/>
            <person name="Neiman D."/>
            <person name="Pearson M."/>
            <person name="Priest M."/>
            <person name="Roberts A."/>
            <person name="Saif S."/>
            <person name="Shea T."/>
            <person name="Shenoy N."/>
            <person name="Sisk P."/>
            <person name="Stolte C."/>
            <person name="Sykes S."/>
            <person name="Yandava C."/>
            <person name="Wortman J."/>
            <person name="Nusbaum C."/>
            <person name="Birren B."/>
        </authorList>
    </citation>
    <scope>NUCLEOTIDE SEQUENCE</scope>
    <source>
        <strain evidence="7">R3-111a-1</strain>
    </source>
</reference>
<keyword evidence="1" id="KW-0132">Cell division</keyword>
<dbReference type="InterPro" id="IPR004367">
    <property type="entry name" value="Cyclin_C-dom"/>
</dbReference>
<feature type="domain" description="Cyclin C-terminal" evidence="6">
    <location>
        <begin position="506"/>
        <end position="621"/>
    </location>
</feature>
<name>J3NG58_GAET3</name>
<dbReference type="PANTHER" id="PTHR10177">
    <property type="entry name" value="CYCLINS"/>
    <property type="match status" value="1"/>
</dbReference>
<dbReference type="EMBL" id="GL385395">
    <property type="protein sequence ID" value="EJT80248.1"/>
    <property type="molecule type" value="Genomic_DNA"/>
</dbReference>
<comment type="similarity">
    <text evidence="4">Belongs to the cyclin family.</text>
</comment>
<dbReference type="Pfam" id="PF02984">
    <property type="entry name" value="Cyclin_C"/>
    <property type="match status" value="1"/>
</dbReference>
<evidence type="ECO:0000313" key="8">
    <source>
        <dbReference type="EnsemblFungi" id="EJT80248"/>
    </source>
</evidence>
<evidence type="ECO:0000256" key="4">
    <source>
        <dbReference type="RuleBase" id="RU000383"/>
    </source>
</evidence>
<keyword evidence="2 4" id="KW-0195">Cyclin</keyword>
<dbReference type="CDD" id="cd20512">
    <property type="entry name" value="CYCLIN_CLBs_yeast_rpt2"/>
    <property type="match status" value="1"/>
</dbReference>
<proteinExistence type="inferred from homology"/>
<dbReference type="eggNOG" id="KOG0653">
    <property type="taxonomic scope" value="Eukaryota"/>
</dbReference>
<dbReference type="EnsemblFungi" id="EJT80248">
    <property type="protein sequence ID" value="EJT80248"/>
    <property type="gene ID" value="GGTG_00251"/>
</dbReference>
<keyword evidence="9" id="KW-1185">Reference proteome</keyword>
<evidence type="ECO:0000313" key="7">
    <source>
        <dbReference type="EMBL" id="EJT80248.1"/>
    </source>
</evidence>
<dbReference type="GO" id="GO:0051301">
    <property type="term" value="P:cell division"/>
    <property type="evidence" value="ECO:0007669"/>
    <property type="project" value="UniProtKB-KW"/>
</dbReference>
<dbReference type="VEuPathDB" id="FungiDB:GGTG_00251"/>
<evidence type="ECO:0000256" key="1">
    <source>
        <dbReference type="ARBA" id="ARBA00022618"/>
    </source>
</evidence>
<dbReference type="SMART" id="SM01332">
    <property type="entry name" value="Cyclin_C"/>
    <property type="match status" value="1"/>
</dbReference>
<dbReference type="SUPFAM" id="SSF47954">
    <property type="entry name" value="Cyclin-like"/>
    <property type="match status" value="2"/>
</dbReference>
<dbReference type="InterPro" id="IPR013763">
    <property type="entry name" value="Cyclin-like_dom"/>
</dbReference>
<dbReference type="Pfam" id="PF00134">
    <property type="entry name" value="Cyclin_N"/>
    <property type="match status" value="1"/>
</dbReference>
<accession>J3NG58</accession>
<dbReference type="FunCoup" id="J3NG58">
    <property type="interactions" value="1685"/>
</dbReference>
<organism evidence="7">
    <name type="scientific">Gaeumannomyces tritici (strain R3-111a-1)</name>
    <name type="common">Wheat and barley take-all root rot fungus</name>
    <name type="synonym">Gaeumannomyces graminis var. tritici</name>
    <dbReference type="NCBI Taxonomy" id="644352"/>
    <lineage>
        <taxon>Eukaryota</taxon>
        <taxon>Fungi</taxon>
        <taxon>Dikarya</taxon>
        <taxon>Ascomycota</taxon>
        <taxon>Pezizomycotina</taxon>
        <taxon>Sordariomycetes</taxon>
        <taxon>Sordariomycetidae</taxon>
        <taxon>Magnaporthales</taxon>
        <taxon>Magnaporthaceae</taxon>
        <taxon>Gaeumannomyces</taxon>
    </lineage>
</organism>
<dbReference type="HOGENOM" id="CLU_020695_9_1_1"/>
<dbReference type="PROSITE" id="PS00292">
    <property type="entry name" value="CYCLINS"/>
    <property type="match status" value="1"/>
</dbReference>
<feature type="domain" description="Cyclin-like" evidence="5">
    <location>
        <begin position="413"/>
        <end position="497"/>
    </location>
</feature>
<reference evidence="8" key="4">
    <citation type="journal article" date="2015" name="G3 (Bethesda)">
        <title>Genome sequences of three phytopathogenic species of the Magnaporthaceae family of fungi.</title>
        <authorList>
            <person name="Okagaki L.H."/>
            <person name="Nunes C.C."/>
            <person name="Sailsbery J."/>
            <person name="Clay B."/>
            <person name="Brown D."/>
            <person name="John T."/>
            <person name="Oh Y."/>
            <person name="Young N."/>
            <person name="Fitzgerald M."/>
            <person name="Haas B.J."/>
            <person name="Zeng Q."/>
            <person name="Young S."/>
            <person name="Adiconis X."/>
            <person name="Fan L."/>
            <person name="Levin J.Z."/>
            <person name="Mitchell T.K."/>
            <person name="Okubara P.A."/>
            <person name="Farman M.L."/>
            <person name="Kohn L.M."/>
            <person name="Birren B."/>
            <person name="Ma L.-J."/>
            <person name="Dean R.A."/>
        </authorList>
    </citation>
    <scope>NUCLEOTIDE SEQUENCE</scope>
    <source>
        <strain evidence="8">R3-111a-1</strain>
    </source>
</reference>
<evidence type="ECO:0000256" key="3">
    <source>
        <dbReference type="ARBA" id="ARBA00023306"/>
    </source>
</evidence>
<dbReference type="FunFam" id="1.10.472.10:FF:000001">
    <property type="entry name" value="G2/mitotic-specific cyclin"/>
    <property type="match status" value="1"/>
</dbReference>
<dbReference type="Gene3D" id="1.10.472.10">
    <property type="entry name" value="Cyclin-like"/>
    <property type="match status" value="2"/>
</dbReference>
<protein>
    <submittedName>
        <fullName evidence="7">G2/mitotic-specific cyclin-B</fullName>
    </submittedName>
</protein>
<dbReference type="Proteomes" id="UP000006039">
    <property type="component" value="Unassembled WGS sequence"/>
</dbReference>
<dbReference type="RefSeq" id="XP_009216257.1">
    <property type="nucleotide sequence ID" value="XM_009217993.1"/>
</dbReference>
<dbReference type="InterPro" id="IPR048258">
    <property type="entry name" value="Cyclins_cyclin-box"/>
</dbReference>
<evidence type="ECO:0000259" key="5">
    <source>
        <dbReference type="SMART" id="SM00385"/>
    </source>
</evidence>
<keyword evidence="3" id="KW-0131">Cell cycle</keyword>
<evidence type="ECO:0000259" key="6">
    <source>
        <dbReference type="SMART" id="SM01332"/>
    </source>
</evidence>
<dbReference type="SMART" id="SM00385">
    <property type="entry name" value="CYCLIN"/>
    <property type="match status" value="2"/>
</dbReference>
<dbReference type="GeneID" id="20340709"/>
<dbReference type="STRING" id="644352.J3NG58"/>
<evidence type="ECO:0000313" key="9">
    <source>
        <dbReference type="Proteomes" id="UP000006039"/>
    </source>
</evidence>
<reference evidence="8" key="5">
    <citation type="submission" date="2018-04" db="UniProtKB">
        <authorList>
            <consortium name="EnsemblFungi"/>
        </authorList>
    </citation>
    <scope>IDENTIFICATION</scope>
    <source>
        <strain evidence="8">R3-111a-1</strain>
    </source>
</reference>
<gene>
    <name evidence="8" type="primary">20340709</name>
    <name evidence="7" type="ORF">GGTG_00251</name>
</gene>
<evidence type="ECO:0000256" key="2">
    <source>
        <dbReference type="ARBA" id="ARBA00023127"/>
    </source>
</evidence>
<feature type="domain" description="Cyclin-like" evidence="5">
    <location>
        <begin position="510"/>
        <end position="591"/>
    </location>
</feature>